<dbReference type="InterPro" id="IPR050267">
    <property type="entry name" value="Anti-sigma-factor_SerPK"/>
</dbReference>
<sequence>MANAVFHGGGRGVITVERRDDRLMIRIADRGPGIPRRHRTQSPRPRPGRIGSAGLWLARQVCERVEITTGPGGTTVLLTYVMPSP</sequence>
<organism evidence="4 5">
    <name type="scientific">Paractinoplanes atraurantiacus</name>
    <dbReference type="NCBI Taxonomy" id="1036182"/>
    <lineage>
        <taxon>Bacteria</taxon>
        <taxon>Bacillati</taxon>
        <taxon>Actinomycetota</taxon>
        <taxon>Actinomycetes</taxon>
        <taxon>Micromonosporales</taxon>
        <taxon>Micromonosporaceae</taxon>
        <taxon>Paractinoplanes</taxon>
    </lineage>
</organism>
<feature type="domain" description="Histidine kinase/HSP90-like ATPase" evidence="3">
    <location>
        <begin position="1"/>
        <end position="79"/>
    </location>
</feature>
<keyword evidence="5" id="KW-1185">Reference proteome</keyword>
<keyword evidence="4" id="KW-0418">Kinase</keyword>
<dbReference type="AlphaFoldDB" id="A0A285KFN6"/>
<accession>A0A285KFN6</accession>
<evidence type="ECO:0000313" key="4">
    <source>
        <dbReference type="EMBL" id="SNY71408.1"/>
    </source>
</evidence>
<evidence type="ECO:0000259" key="3">
    <source>
        <dbReference type="Pfam" id="PF13581"/>
    </source>
</evidence>
<evidence type="ECO:0000313" key="5">
    <source>
        <dbReference type="Proteomes" id="UP000219612"/>
    </source>
</evidence>
<evidence type="ECO:0000256" key="2">
    <source>
        <dbReference type="SAM" id="MobiDB-lite"/>
    </source>
</evidence>
<dbReference type="Proteomes" id="UP000219612">
    <property type="component" value="Unassembled WGS sequence"/>
</dbReference>
<protein>
    <submittedName>
        <fullName evidence="4">Histidine kinase-like ATPase domain-containing protein</fullName>
    </submittedName>
</protein>
<gene>
    <name evidence="4" type="ORF">SAMN05421748_14021</name>
</gene>
<dbReference type="Pfam" id="PF13581">
    <property type="entry name" value="HATPase_c_2"/>
    <property type="match status" value="1"/>
</dbReference>
<dbReference type="GO" id="GO:0004674">
    <property type="term" value="F:protein serine/threonine kinase activity"/>
    <property type="evidence" value="ECO:0007669"/>
    <property type="project" value="UniProtKB-KW"/>
</dbReference>
<dbReference type="RefSeq" id="WP_245923831.1">
    <property type="nucleotide sequence ID" value="NZ_OBDY01000040.1"/>
</dbReference>
<keyword evidence="4" id="KW-0808">Transferase</keyword>
<dbReference type="SUPFAM" id="SSF55874">
    <property type="entry name" value="ATPase domain of HSP90 chaperone/DNA topoisomerase II/histidine kinase"/>
    <property type="match status" value="1"/>
</dbReference>
<dbReference type="CDD" id="cd16936">
    <property type="entry name" value="HATPase_RsbW-like"/>
    <property type="match status" value="1"/>
</dbReference>
<dbReference type="EMBL" id="OBDY01000040">
    <property type="protein sequence ID" value="SNY71408.1"/>
    <property type="molecule type" value="Genomic_DNA"/>
</dbReference>
<proteinExistence type="predicted"/>
<dbReference type="InterPro" id="IPR003594">
    <property type="entry name" value="HATPase_dom"/>
</dbReference>
<evidence type="ECO:0000256" key="1">
    <source>
        <dbReference type="ARBA" id="ARBA00022527"/>
    </source>
</evidence>
<name>A0A285KFN6_9ACTN</name>
<dbReference type="PANTHER" id="PTHR35526:SF3">
    <property type="entry name" value="ANTI-SIGMA-F FACTOR RSBW"/>
    <property type="match status" value="1"/>
</dbReference>
<dbReference type="Gene3D" id="3.30.565.10">
    <property type="entry name" value="Histidine kinase-like ATPase, C-terminal domain"/>
    <property type="match status" value="1"/>
</dbReference>
<dbReference type="PANTHER" id="PTHR35526">
    <property type="entry name" value="ANTI-SIGMA-F FACTOR RSBW-RELATED"/>
    <property type="match status" value="1"/>
</dbReference>
<dbReference type="InterPro" id="IPR036890">
    <property type="entry name" value="HATPase_C_sf"/>
</dbReference>
<feature type="region of interest" description="Disordered" evidence="2">
    <location>
        <begin position="27"/>
        <end position="51"/>
    </location>
</feature>
<reference evidence="4 5" key="1">
    <citation type="submission" date="2017-09" db="EMBL/GenBank/DDBJ databases">
        <authorList>
            <person name="Ehlers B."/>
            <person name="Leendertz F.H."/>
        </authorList>
    </citation>
    <scope>NUCLEOTIDE SEQUENCE [LARGE SCALE GENOMIC DNA]</scope>
    <source>
        <strain evidence="4 5">CGMCC 4.6857</strain>
    </source>
</reference>
<keyword evidence="1" id="KW-0723">Serine/threonine-protein kinase</keyword>